<evidence type="ECO:0000313" key="2">
    <source>
        <dbReference type="Proteomes" id="UP001228049"/>
    </source>
</evidence>
<keyword evidence="2" id="KW-1185">Reference proteome</keyword>
<reference evidence="1" key="1">
    <citation type="submission" date="2023-04" db="EMBL/GenBank/DDBJ databases">
        <title>Chromosome-level genome of Chaenocephalus aceratus.</title>
        <authorList>
            <person name="Park H."/>
        </authorList>
    </citation>
    <scope>NUCLEOTIDE SEQUENCE</scope>
    <source>
        <strain evidence="1">DE</strain>
        <tissue evidence="1">Muscle</tissue>
    </source>
</reference>
<evidence type="ECO:0000313" key="1">
    <source>
        <dbReference type="EMBL" id="KAK1887444.1"/>
    </source>
</evidence>
<proteinExistence type="predicted"/>
<feature type="non-terminal residue" evidence="1">
    <location>
        <position position="1"/>
    </location>
</feature>
<dbReference type="EMBL" id="JASDAP010000018">
    <property type="protein sequence ID" value="KAK1887444.1"/>
    <property type="molecule type" value="Genomic_DNA"/>
</dbReference>
<dbReference type="AlphaFoldDB" id="A0AAD9BT41"/>
<organism evidence="1 2">
    <name type="scientific">Dissostichus eleginoides</name>
    <name type="common">Patagonian toothfish</name>
    <name type="synonym">Dissostichus amissus</name>
    <dbReference type="NCBI Taxonomy" id="100907"/>
    <lineage>
        <taxon>Eukaryota</taxon>
        <taxon>Metazoa</taxon>
        <taxon>Chordata</taxon>
        <taxon>Craniata</taxon>
        <taxon>Vertebrata</taxon>
        <taxon>Euteleostomi</taxon>
        <taxon>Actinopterygii</taxon>
        <taxon>Neopterygii</taxon>
        <taxon>Teleostei</taxon>
        <taxon>Neoteleostei</taxon>
        <taxon>Acanthomorphata</taxon>
        <taxon>Eupercaria</taxon>
        <taxon>Perciformes</taxon>
        <taxon>Notothenioidei</taxon>
        <taxon>Nototheniidae</taxon>
        <taxon>Dissostichus</taxon>
    </lineage>
</organism>
<gene>
    <name evidence="1" type="ORF">KUDE01_028233</name>
</gene>
<name>A0AAD9BT41_DISEL</name>
<comment type="caution">
    <text evidence="1">The sequence shown here is derived from an EMBL/GenBank/DDBJ whole genome shotgun (WGS) entry which is preliminary data.</text>
</comment>
<sequence>LCYDLKSFRLLTYCPHHCKVSPMCPPAGILKEQNPGARCGYQDLNKAGAYHETTTGRQGYYLKAIWQYSM</sequence>
<accession>A0AAD9BT41</accession>
<dbReference type="Proteomes" id="UP001228049">
    <property type="component" value="Unassembled WGS sequence"/>
</dbReference>
<protein>
    <submittedName>
        <fullName evidence="1">Uncharacterized protein</fullName>
    </submittedName>
</protein>